<feature type="region of interest" description="Disordered" evidence="1">
    <location>
        <begin position="1"/>
        <end position="62"/>
    </location>
</feature>
<dbReference type="Proteomes" id="UP001221898">
    <property type="component" value="Unassembled WGS sequence"/>
</dbReference>
<sequence>MGRSRGARGREHGRWRARGGPRTCGYSGGQAPTRCRQMKRRRWSAAPQDSSAPEGNSDDRCTESWGCRKAPRPCHLQRSCSAQATLEWELKVSISILQQGY</sequence>
<name>A0AAD7WZ79_9TELE</name>
<keyword evidence="3" id="KW-1185">Reference proteome</keyword>
<dbReference type="AlphaFoldDB" id="A0AAD7WZ79"/>
<dbReference type="EMBL" id="JAINUG010000015">
    <property type="protein sequence ID" value="KAJ8413594.1"/>
    <property type="molecule type" value="Genomic_DNA"/>
</dbReference>
<proteinExistence type="predicted"/>
<evidence type="ECO:0000313" key="3">
    <source>
        <dbReference type="Proteomes" id="UP001221898"/>
    </source>
</evidence>
<evidence type="ECO:0000256" key="1">
    <source>
        <dbReference type="SAM" id="MobiDB-lite"/>
    </source>
</evidence>
<organism evidence="2 3">
    <name type="scientific">Aldrovandia affinis</name>
    <dbReference type="NCBI Taxonomy" id="143900"/>
    <lineage>
        <taxon>Eukaryota</taxon>
        <taxon>Metazoa</taxon>
        <taxon>Chordata</taxon>
        <taxon>Craniata</taxon>
        <taxon>Vertebrata</taxon>
        <taxon>Euteleostomi</taxon>
        <taxon>Actinopterygii</taxon>
        <taxon>Neopterygii</taxon>
        <taxon>Teleostei</taxon>
        <taxon>Notacanthiformes</taxon>
        <taxon>Halosauridae</taxon>
        <taxon>Aldrovandia</taxon>
    </lineage>
</organism>
<evidence type="ECO:0000313" key="2">
    <source>
        <dbReference type="EMBL" id="KAJ8413594.1"/>
    </source>
</evidence>
<gene>
    <name evidence="2" type="ORF">AAFF_G00081010</name>
</gene>
<accession>A0AAD7WZ79</accession>
<protein>
    <submittedName>
        <fullName evidence="2">Uncharacterized protein</fullName>
    </submittedName>
</protein>
<comment type="caution">
    <text evidence="2">The sequence shown here is derived from an EMBL/GenBank/DDBJ whole genome shotgun (WGS) entry which is preliminary data.</text>
</comment>
<reference evidence="2" key="1">
    <citation type="journal article" date="2023" name="Science">
        <title>Genome structures resolve the early diversification of teleost fishes.</title>
        <authorList>
            <person name="Parey E."/>
            <person name="Louis A."/>
            <person name="Montfort J."/>
            <person name="Bouchez O."/>
            <person name="Roques C."/>
            <person name="Iampietro C."/>
            <person name="Lluch J."/>
            <person name="Castinel A."/>
            <person name="Donnadieu C."/>
            <person name="Desvignes T."/>
            <person name="Floi Bucao C."/>
            <person name="Jouanno E."/>
            <person name="Wen M."/>
            <person name="Mejri S."/>
            <person name="Dirks R."/>
            <person name="Jansen H."/>
            <person name="Henkel C."/>
            <person name="Chen W.J."/>
            <person name="Zahm M."/>
            <person name="Cabau C."/>
            <person name="Klopp C."/>
            <person name="Thompson A.W."/>
            <person name="Robinson-Rechavi M."/>
            <person name="Braasch I."/>
            <person name="Lecointre G."/>
            <person name="Bobe J."/>
            <person name="Postlethwait J.H."/>
            <person name="Berthelot C."/>
            <person name="Roest Crollius H."/>
            <person name="Guiguen Y."/>
        </authorList>
    </citation>
    <scope>NUCLEOTIDE SEQUENCE</scope>
    <source>
        <strain evidence="2">NC1722</strain>
    </source>
</reference>